<dbReference type="Proteomes" id="UP000438093">
    <property type="component" value="Unassembled WGS sequence"/>
</dbReference>
<sequence>MLEYLITFGVSGAAAACASRAKERRTKAFLCLLSVIPLCLLAGLRAPSVGVDTDLYPLFTYQYSIAGNISQTFAMIGGGIEPVYVVYSWIVSNLFKSFNALLFFLQLAVAGPVALMLYKRYPDHIGTGMLVYSALFFGFSLNIMRQSAAVAFVLLSYAAAKNGSVARFSACILLAAGFHLTGLLGVLVWPLVRMHERIVLSKQAGETLVRVALIAGCLFATGLTVSLALGDHLVSALSSVKSTYSAQVGSLGITNKPILALAVGQAAISTFLCYVGSSRKEADAYRHERMLLLLVVWAGAALSALTLVTSEAYRLGFSLLIFCVPLFAVCAASARSSQAKVLVYSIIGVDCLAFFLIAYVGLGLAGIVPYSMQIV</sequence>
<feature type="transmembrane region" description="Helical" evidence="1">
    <location>
        <begin position="28"/>
        <end position="46"/>
    </location>
</feature>
<keyword evidence="1" id="KW-0472">Membrane</keyword>
<name>A0A6N7RM62_9ACTN</name>
<feature type="transmembrane region" description="Helical" evidence="1">
    <location>
        <begin position="289"/>
        <end position="309"/>
    </location>
</feature>
<comment type="caution">
    <text evidence="2">The sequence shown here is derived from an EMBL/GenBank/DDBJ whole genome shotgun (WGS) entry which is preliminary data.</text>
</comment>
<keyword evidence="1" id="KW-0812">Transmembrane</keyword>
<dbReference type="AlphaFoldDB" id="A0A6N7RM62"/>
<feature type="transmembrane region" description="Helical" evidence="1">
    <location>
        <begin position="165"/>
        <end position="188"/>
    </location>
</feature>
<reference evidence="3" key="1">
    <citation type="submission" date="2019-08" db="EMBL/GenBank/DDBJ databases">
        <title>Arthrobacter sp. nov., isolated from plateau pika and Tibetan wild ass.</title>
        <authorList>
            <person name="Ge Y."/>
        </authorList>
    </citation>
    <scope>NUCLEOTIDE SEQUENCE [LARGE SCALE GENOMIC DNA]</scope>
    <source>
        <strain evidence="3">HF-4214</strain>
    </source>
</reference>
<feature type="transmembrane region" description="Helical" evidence="1">
    <location>
        <begin position="208"/>
        <end position="229"/>
    </location>
</feature>
<protein>
    <recommendedName>
        <fullName evidence="4">EpsG family protein</fullName>
    </recommendedName>
</protein>
<dbReference type="RefSeq" id="WP_154333200.1">
    <property type="nucleotide sequence ID" value="NZ_VTFY01000004.1"/>
</dbReference>
<feature type="transmembrane region" description="Helical" evidence="1">
    <location>
        <begin position="130"/>
        <end position="159"/>
    </location>
</feature>
<dbReference type="EMBL" id="VTFY01000004">
    <property type="protein sequence ID" value="MRX82336.1"/>
    <property type="molecule type" value="Genomic_DNA"/>
</dbReference>
<gene>
    <name evidence="2" type="ORF">GJG86_07490</name>
</gene>
<keyword evidence="1" id="KW-1133">Transmembrane helix</keyword>
<feature type="transmembrane region" description="Helical" evidence="1">
    <location>
        <begin position="315"/>
        <end position="334"/>
    </location>
</feature>
<accession>A0A6N7RM62</accession>
<dbReference type="Pfam" id="PF14897">
    <property type="entry name" value="EpsG"/>
    <property type="match status" value="1"/>
</dbReference>
<evidence type="ECO:0000313" key="3">
    <source>
        <dbReference type="Proteomes" id="UP000438093"/>
    </source>
</evidence>
<proteinExistence type="predicted"/>
<evidence type="ECO:0000256" key="1">
    <source>
        <dbReference type="SAM" id="Phobius"/>
    </source>
</evidence>
<dbReference type="InterPro" id="IPR049458">
    <property type="entry name" value="EpsG-like"/>
</dbReference>
<evidence type="ECO:0000313" key="2">
    <source>
        <dbReference type="EMBL" id="MRX82336.1"/>
    </source>
</evidence>
<feature type="transmembrane region" description="Helical" evidence="1">
    <location>
        <begin position="98"/>
        <end position="118"/>
    </location>
</feature>
<organism evidence="2 3">
    <name type="scientific">Eggerthella guodeyinii</name>
    <dbReference type="NCBI Taxonomy" id="2690837"/>
    <lineage>
        <taxon>Bacteria</taxon>
        <taxon>Bacillati</taxon>
        <taxon>Actinomycetota</taxon>
        <taxon>Coriobacteriia</taxon>
        <taxon>Eggerthellales</taxon>
        <taxon>Eggerthellaceae</taxon>
        <taxon>Eggerthella</taxon>
    </lineage>
</organism>
<evidence type="ECO:0008006" key="4">
    <source>
        <dbReference type="Google" id="ProtNLM"/>
    </source>
</evidence>
<keyword evidence="3" id="KW-1185">Reference proteome</keyword>
<feature type="transmembrane region" description="Helical" evidence="1">
    <location>
        <begin position="341"/>
        <end position="368"/>
    </location>
</feature>